<evidence type="ECO:0000313" key="1">
    <source>
        <dbReference type="EMBL" id="EDS71397.1"/>
    </source>
</evidence>
<comment type="caution">
    <text evidence="1">The sequence shown here is derived from an EMBL/GenBank/DDBJ whole genome shotgun (WGS) entry which is preliminary data.</text>
</comment>
<name>B1CAV0_9FIRM</name>
<accession>B1CAV0</accession>
<reference evidence="1" key="1">
    <citation type="submission" date="2008-01" db="EMBL/GenBank/DDBJ databases">
        <authorList>
            <person name="Fulton L."/>
            <person name="Clifton S."/>
            <person name="Fulton B."/>
            <person name="Xu J."/>
            <person name="Minx P."/>
            <person name="Pepin K.H."/>
            <person name="Johnson M."/>
            <person name="Thiruvilangam P."/>
            <person name="Bhonagiri V."/>
            <person name="Nash W.E."/>
            <person name="Mardis E.R."/>
            <person name="Wilson R.K."/>
        </authorList>
    </citation>
    <scope>NUCLEOTIDE SEQUENCE [LARGE SCALE GENOMIC DNA]</scope>
    <source>
        <strain evidence="1">DSM 17244</strain>
    </source>
</reference>
<protein>
    <submittedName>
        <fullName evidence="1">Uncharacterized protein</fullName>
    </submittedName>
</protein>
<reference evidence="1" key="2">
    <citation type="submission" date="2013-08" db="EMBL/GenBank/DDBJ databases">
        <title>Draft genome sequence of Anaerofustis stercorihominis (DSM 17244).</title>
        <authorList>
            <person name="Sudarsanam P."/>
            <person name="Ley R."/>
            <person name="Guruge J."/>
            <person name="Turnbaugh P.J."/>
            <person name="Mahowald M."/>
            <person name="Liep D."/>
            <person name="Gordon J."/>
        </authorList>
    </citation>
    <scope>NUCLEOTIDE SEQUENCE</scope>
    <source>
        <strain evidence="1">DSM 17244</strain>
    </source>
</reference>
<proteinExistence type="predicted"/>
<sequence length="315" mass="32424">MPNYIFSASPITTDGSYEFTGSPGSISVAENVNATITLTDVSISGGTCIDIKPGSNLTLIIKGVNRLAATIDGIGCGIHVPEGAVLTIKGDGKLYATGGSYYNGGSAAIGARADEDSCGTINIESGYVYAVGGSKAAGGDTGAGIGRSFYNGRGGTVNITGVQVVVSGSNTHLSFGLCATNINIENAVLYANRISGNKIITNSIIYNDANINLNCYDVNSDGKVTNSKGTVYGTYEIKNGNTFEIESTNKLEIPSGTSLINNGILTNNGTLTDKGTLINNRVFNNNGDTDLVAGSLFTNNGTINCTNHKAVQLRA</sequence>
<dbReference type="HOGENOM" id="CLU_881778_0_0_9"/>
<organism evidence="1 2">
    <name type="scientific">Anaerofustis stercorihominis DSM 17244</name>
    <dbReference type="NCBI Taxonomy" id="445971"/>
    <lineage>
        <taxon>Bacteria</taxon>
        <taxon>Bacillati</taxon>
        <taxon>Bacillota</taxon>
        <taxon>Clostridia</taxon>
        <taxon>Eubacteriales</taxon>
        <taxon>Eubacteriaceae</taxon>
        <taxon>Anaerofustis</taxon>
    </lineage>
</organism>
<dbReference type="InterPro" id="IPR012332">
    <property type="entry name" value="Autotransporter_pectin_lyase_C"/>
</dbReference>
<dbReference type="Gene3D" id="2.160.20.20">
    <property type="match status" value="1"/>
</dbReference>
<evidence type="ECO:0000313" key="2">
    <source>
        <dbReference type="Proteomes" id="UP000005178"/>
    </source>
</evidence>
<gene>
    <name evidence="1" type="ORF">ANASTE_01096</name>
</gene>
<dbReference type="Proteomes" id="UP000005178">
    <property type="component" value="Unassembled WGS sequence"/>
</dbReference>
<dbReference type="EMBL" id="ABIL02000006">
    <property type="protein sequence ID" value="EDS71397.1"/>
    <property type="molecule type" value="Genomic_DNA"/>
</dbReference>
<keyword evidence="2" id="KW-1185">Reference proteome</keyword>
<dbReference type="AlphaFoldDB" id="B1CAV0"/>